<accession>A0A1H6X1F2</accession>
<dbReference type="RefSeq" id="WP_074747253.1">
    <property type="nucleotide sequence ID" value="NZ_FNYS01000018.1"/>
</dbReference>
<dbReference type="SUPFAM" id="SSF52788">
    <property type="entry name" value="Phosphotyrosine protein phosphatases I"/>
    <property type="match status" value="1"/>
</dbReference>
<evidence type="ECO:0000313" key="2">
    <source>
        <dbReference type="Proteomes" id="UP000183077"/>
    </source>
</evidence>
<reference evidence="1 2" key="1">
    <citation type="submission" date="2016-10" db="EMBL/GenBank/DDBJ databases">
        <authorList>
            <person name="de Groot N.N."/>
        </authorList>
    </citation>
    <scope>NUCLEOTIDE SEQUENCE [LARGE SCALE GENOMIC DNA]</scope>
    <source>
        <strain evidence="1 2">DSM 23048</strain>
    </source>
</reference>
<name>A0A1H6X1F2_9FLAO</name>
<dbReference type="Gene3D" id="3.40.50.2300">
    <property type="match status" value="1"/>
</dbReference>
<gene>
    <name evidence="1" type="ORF">SAMN04488018_1182</name>
</gene>
<organism evidence="1 2">
    <name type="scientific">Myroides marinus</name>
    <dbReference type="NCBI Taxonomy" id="703342"/>
    <lineage>
        <taxon>Bacteria</taxon>
        <taxon>Pseudomonadati</taxon>
        <taxon>Bacteroidota</taxon>
        <taxon>Flavobacteriia</taxon>
        <taxon>Flavobacteriales</taxon>
        <taxon>Flavobacteriaceae</taxon>
        <taxon>Myroides</taxon>
    </lineage>
</organism>
<proteinExistence type="predicted"/>
<dbReference type="InterPro" id="IPR036196">
    <property type="entry name" value="Ptyr_pPase_sf"/>
</dbReference>
<protein>
    <submittedName>
        <fullName evidence="1">Arsenate reductase</fullName>
    </submittedName>
</protein>
<dbReference type="EMBL" id="FNYS01000018">
    <property type="protein sequence ID" value="SEJ22971.1"/>
    <property type="molecule type" value="Genomic_DNA"/>
</dbReference>
<dbReference type="GeneID" id="82258118"/>
<dbReference type="Proteomes" id="UP000183077">
    <property type="component" value="Unassembled WGS sequence"/>
</dbReference>
<sequence>MYPTLFNTIEQSINKVFISEERKELLQPLIYYIQGKVTSKEPVQLNFICTHNSRRSHLAQIWAEVAINYFSIPSIMCYSGGTEETALYPTIILVSEVSHPKLGLIEVKK</sequence>
<dbReference type="AlphaFoldDB" id="A0A1H6X1F2"/>
<evidence type="ECO:0000313" key="1">
    <source>
        <dbReference type="EMBL" id="SEJ22971.1"/>
    </source>
</evidence>